<evidence type="ECO:0000256" key="2">
    <source>
        <dbReference type="ARBA" id="ARBA00012424"/>
    </source>
</evidence>
<dbReference type="Gene3D" id="3.30.1120.30">
    <property type="entry name" value="POLO box domain"/>
    <property type="match status" value="2"/>
</dbReference>
<keyword evidence="15" id="KW-1185">Reference proteome</keyword>
<keyword evidence="4" id="KW-0723">Serine/threonine-protein kinase</keyword>
<dbReference type="VEuPathDB" id="VectorBase:AMIN004110"/>
<dbReference type="GO" id="GO:0005524">
    <property type="term" value="F:ATP binding"/>
    <property type="evidence" value="ECO:0007669"/>
    <property type="project" value="UniProtKB-KW"/>
</dbReference>
<dbReference type="GO" id="GO:0005737">
    <property type="term" value="C:cytoplasm"/>
    <property type="evidence" value="ECO:0007669"/>
    <property type="project" value="UniProtKB-SubCell"/>
</dbReference>
<evidence type="ECO:0000256" key="1">
    <source>
        <dbReference type="ARBA" id="ARBA00004496"/>
    </source>
</evidence>
<dbReference type="SUPFAM" id="SSF56112">
    <property type="entry name" value="Protein kinase-like (PK-like)"/>
    <property type="match status" value="1"/>
</dbReference>
<feature type="domain" description="Protein kinase" evidence="12">
    <location>
        <begin position="27"/>
        <end position="354"/>
    </location>
</feature>
<dbReference type="GO" id="GO:0004674">
    <property type="term" value="F:protein serine/threonine kinase activity"/>
    <property type="evidence" value="ECO:0007669"/>
    <property type="project" value="UniProtKB-KW"/>
</dbReference>
<keyword evidence="7" id="KW-0547">Nucleotide-binding</keyword>
<dbReference type="InterPro" id="IPR011009">
    <property type="entry name" value="Kinase-like_dom_sf"/>
</dbReference>
<dbReference type="EC" id="2.7.11.21" evidence="2"/>
<evidence type="ECO:0000259" key="13">
    <source>
        <dbReference type="PROSITE" id="PS50078"/>
    </source>
</evidence>
<dbReference type="SMART" id="SM00220">
    <property type="entry name" value="S_TKc"/>
    <property type="match status" value="1"/>
</dbReference>
<reference evidence="14" key="2">
    <citation type="submission" date="2020-05" db="UniProtKB">
        <authorList>
            <consortium name="EnsemblMetazoa"/>
        </authorList>
    </citation>
    <scope>IDENTIFICATION</scope>
    <source>
        <strain evidence="14">MINIMUS1</strain>
    </source>
</reference>
<name>A0A182W1A1_9DIPT</name>
<dbReference type="SUPFAM" id="SSF82615">
    <property type="entry name" value="Polo-box domain"/>
    <property type="match status" value="2"/>
</dbReference>
<keyword evidence="6" id="KW-0677">Repeat</keyword>
<dbReference type="Gene3D" id="3.30.200.20">
    <property type="entry name" value="Phosphorylase Kinase, domain 1"/>
    <property type="match status" value="1"/>
</dbReference>
<dbReference type="Pfam" id="PF00659">
    <property type="entry name" value="POLO_box"/>
    <property type="match status" value="2"/>
</dbReference>
<dbReference type="PROSITE" id="PS50078">
    <property type="entry name" value="POLO_BOX"/>
    <property type="match status" value="2"/>
</dbReference>
<dbReference type="InterPro" id="IPR033695">
    <property type="entry name" value="POLO_box_2"/>
</dbReference>
<dbReference type="GO" id="GO:0005634">
    <property type="term" value="C:nucleus"/>
    <property type="evidence" value="ECO:0007669"/>
    <property type="project" value="TreeGrafter"/>
</dbReference>
<keyword evidence="3" id="KW-0963">Cytoplasm</keyword>
<evidence type="ECO:0000256" key="9">
    <source>
        <dbReference type="ARBA" id="ARBA00022840"/>
    </source>
</evidence>
<accession>A0A182W1A1</accession>
<sequence>MSSATRPEEKPVDIPEKLYDASTKRTYRRNRFYGKGGFAKCYEIVDVATNEVFAGKIVSKKLMMKHNQKEKMTQEITIHRSLDHKHIVAFYGFFDDPLNIYIVLELCKRRNNLHDAITASGMMSRHNDTYRADIETLHRELTKLFLSKPPRLANNLDDENTDPAVQPLFWVSKWVDYSDKYGFGYQLSDEGMGVMFNDTTKLIMLANGHNVHFIDKEGQESYWDVNNFPSHLEKKMKLLTYFKRYMMEHLVKAGAGVMNIESDQISRIPHMHTWFRTMCAVVMHLTNGTVQLNFSDHQKIILCPLMRAVTLMDNNKNFRTYRFQTIIEHGCSNDLYTKIRYAHEKIKKLLEKLS</sequence>
<reference evidence="15" key="1">
    <citation type="submission" date="2013-03" db="EMBL/GenBank/DDBJ databases">
        <title>The Genome Sequence of Anopheles minimus MINIMUS1.</title>
        <authorList>
            <consortium name="The Broad Institute Genomics Platform"/>
            <person name="Neafsey D.E."/>
            <person name="Walton C."/>
            <person name="Walker B."/>
            <person name="Young S.K."/>
            <person name="Zeng Q."/>
            <person name="Gargeya S."/>
            <person name="Fitzgerald M."/>
            <person name="Haas B."/>
            <person name="Abouelleil A."/>
            <person name="Allen A.W."/>
            <person name="Alvarado L."/>
            <person name="Arachchi H.M."/>
            <person name="Berlin A.M."/>
            <person name="Chapman S.B."/>
            <person name="Gainer-Dewar J."/>
            <person name="Goldberg J."/>
            <person name="Griggs A."/>
            <person name="Gujja S."/>
            <person name="Hansen M."/>
            <person name="Howarth C."/>
            <person name="Imamovic A."/>
            <person name="Ireland A."/>
            <person name="Larimer J."/>
            <person name="McCowan C."/>
            <person name="Murphy C."/>
            <person name="Pearson M."/>
            <person name="Poon T.W."/>
            <person name="Priest M."/>
            <person name="Roberts A."/>
            <person name="Saif S."/>
            <person name="Shea T."/>
            <person name="Sisk P."/>
            <person name="Sykes S."/>
            <person name="Wortman J."/>
            <person name="Nusbaum C."/>
            <person name="Birren B."/>
        </authorList>
    </citation>
    <scope>NUCLEOTIDE SEQUENCE [LARGE SCALE GENOMIC DNA]</scope>
    <source>
        <strain evidence="15">MINIMUS1</strain>
    </source>
</reference>
<comment type="subcellular location">
    <subcellularLocation>
        <location evidence="1">Cytoplasm</location>
    </subcellularLocation>
</comment>
<dbReference type="PANTHER" id="PTHR24345">
    <property type="entry name" value="SERINE/THREONINE-PROTEIN KINASE PLK"/>
    <property type="match status" value="1"/>
</dbReference>
<keyword evidence="5" id="KW-0808">Transferase</keyword>
<keyword evidence="8" id="KW-0418">Kinase</keyword>
<evidence type="ECO:0000256" key="11">
    <source>
        <dbReference type="ARBA" id="ARBA00048347"/>
    </source>
</evidence>
<feature type="domain" description="POLO box" evidence="13">
    <location>
        <begin position="270"/>
        <end position="351"/>
    </location>
</feature>
<evidence type="ECO:0000256" key="5">
    <source>
        <dbReference type="ARBA" id="ARBA00022679"/>
    </source>
</evidence>
<evidence type="ECO:0000259" key="12">
    <source>
        <dbReference type="PROSITE" id="PS50011"/>
    </source>
</evidence>
<dbReference type="Pfam" id="PF00069">
    <property type="entry name" value="Pkinase"/>
    <property type="match status" value="1"/>
</dbReference>
<dbReference type="InterPro" id="IPR033701">
    <property type="entry name" value="POLO_box_1"/>
</dbReference>
<dbReference type="FunFam" id="3.30.200.20:FF:000583">
    <property type="entry name" value="Polo"/>
    <property type="match status" value="1"/>
</dbReference>
<evidence type="ECO:0000256" key="7">
    <source>
        <dbReference type="ARBA" id="ARBA00022741"/>
    </source>
</evidence>
<evidence type="ECO:0000256" key="8">
    <source>
        <dbReference type="ARBA" id="ARBA00022777"/>
    </source>
</evidence>
<dbReference type="GO" id="GO:0007052">
    <property type="term" value="P:mitotic spindle organization"/>
    <property type="evidence" value="ECO:0007669"/>
    <property type="project" value="TreeGrafter"/>
</dbReference>
<feature type="domain" description="POLO box" evidence="13">
    <location>
        <begin position="170"/>
        <end position="248"/>
    </location>
</feature>
<evidence type="ECO:0000256" key="6">
    <source>
        <dbReference type="ARBA" id="ARBA00022737"/>
    </source>
</evidence>
<evidence type="ECO:0000256" key="10">
    <source>
        <dbReference type="ARBA" id="ARBA00047802"/>
    </source>
</evidence>
<dbReference type="FunFam" id="3.30.1120.30:FF:000001">
    <property type="entry name" value="Serine/threonine-protein kinase PLK"/>
    <property type="match status" value="1"/>
</dbReference>
<dbReference type="GO" id="GO:0000922">
    <property type="term" value="C:spindle pole"/>
    <property type="evidence" value="ECO:0007669"/>
    <property type="project" value="TreeGrafter"/>
</dbReference>
<evidence type="ECO:0000256" key="3">
    <source>
        <dbReference type="ARBA" id="ARBA00022490"/>
    </source>
</evidence>
<organism evidence="14 15">
    <name type="scientific">Anopheles minimus</name>
    <dbReference type="NCBI Taxonomy" id="112268"/>
    <lineage>
        <taxon>Eukaryota</taxon>
        <taxon>Metazoa</taxon>
        <taxon>Ecdysozoa</taxon>
        <taxon>Arthropoda</taxon>
        <taxon>Hexapoda</taxon>
        <taxon>Insecta</taxon>
        <taxon>Pterygota</taxon>
        <taxon>Neoptera</taxon>
        <taxon>Endopterygota</taxon>
        <taxon>Diptera</taxon>
        <taxon>Nematocera</taxon>
        <taxon>Culicoidea</taxon>
        <taxon>Culicidae</taxon>
        <taxon>Anophelinae</taxon>
        <taxon>Anopheles</taxon>
    </lineage>
</organism>
<dbReference type="InterPro" id="IPR000959">
    <property type="entry name" value="POLO_box_dom"/>
</dbReference>
<dbReference type="EnsemblMetazoa" id="AMIN004110-RA">
    <property type="protein sequence ID" value="AMIN004110-PA"/>
    <property type="gene ID" value="AMIN004110"/>
</dbReference>
<dbReference type="PANTHER" id="PTHR24345:SF93">
    <property type="entry name" value="SERINE_THREONINE-PROTEIN KINASE PLK1"/>
    <property type="match status" value="1"/>
</dbReference>
<keyword evidence="9" id="KW-0067">ATP-binding</keyword>
<proteinExistence type="predicted"/>
<comment type="catalytic activity">
    <reaction evidence="10">
        <text>L-threonyl-[protein] + ATP = O-phospho-L-threonyl-[protein] + ADP + H(+)</text>
        <dbReference type="Rhea" id="RHEA:46608"/>
        <dbReference type="Rhea" id="RHEA-COMP:11060"/>
        <dbReference type="Rhea" id="RHEA-COMP:11605"/>
        <dbReference type="ChEBI" id="CHEBI:15378"/>
        <dbReference type="ChEBI" id="CHEBI:30013"/>
        <dbReference type="ChEBI" id="CHEBI:30616"/>
        <dbReference type="ChEBI" id="CHEBI:61977"/>
        <dbReference type="ChEBI" id="CHEBI:456216"/>
        <dbReference type="EC" id="2.7.11.21"/>
    </reaction>
</comment>
<dbReference type="STRING" id="112268.A0A182W1A1"/>
<evidence type="ECO:0000313" key="15">
    <source>
        <dbReference type="Proteomes" id="UP000075920"/>
    </source>
</evidence>
<evidence type="ECO:0000256" key="4">
    <source>
        <dbReference type="ARBA" id="ARBA00022527"/>
    </source>
</evidence>
<dbReference type="InterPro" id="IPR036947">
    <property type="entry name" value="POLO_box_dom_sf"/>
</dbReference>
<dbReference type="AlphaFoldDB" id="A0A182W1A1"/>
<dbReference type="CDD" id="cd13117">
    <property type="entry name" value="POLO_box_2"/>
    <property type="match status" value="1"/>
</dbReference>
<comment type="catalytic activity">
    <reaction evidence="11">
        <text>L-seryl-[protein] + ATP = O-phospho-L-seryl-[protein] + ADP + H(+)</text>
        <dbReference type="Rhea" id="RHEA:17989"/>
        <dbReference type="Rhea" id="RHEA-COMP:9863"/>
        <dbReference type="Rhea" id="RHEA-COMP:11604"/>
        <dbReference type="ChEBI" id="CHEBI:15378"/>
        <dbReference type="ChEBI" id="CHEBI:29999"/>
        <dbReference type="ChEBI" id="CHEBI:30616"/>
        <dbReference type="ChEBI" id="CHEBI:83421"/>
        <dbReference type="ChEBI" id="CHEBI:456216"/>
        <dbReference type="EC" id="2.7.11.21"/>
    </reaction>
</comment>
<dbReference type="Proteomes" id="UP000075920">
    <property type="component" value="Unassembled WGS sequence"/>
</dbReference>
<protein>
    <recommendedName>
        <fullName evidence="2">polo kinase</fullName>
        <ecNumber evidence="2">2.7.11.21</ecNumber>
    </recommendedName>
</protein>
<dbReference type="CDD" id="cd13118">
    <property type="entry name" value="POLO_box_1"/>
    <property type="match status" value="1"/>
</dbReference>
<dbReference type="InterPro" id="IPR000719">
    <property type="entry name" value="Prot_kinase_dom"/>
</dbReference>
<dbReference type="GO" id="GO:0005813">
    <property type="term" value="C:centrosome"/>
    <property type="evidence" value="ECO:0007669"/>
    <property type="project" value="TreeGrafter"/>
</dbReference>
<dbReference type="PROSITE" id="PS50011">
    <property type="entry name" value="PROTEIN_KINASE_DOM"/>
    <property type="match status" value="1"/>
</dbReference>
<dbReference type="GO" id="GO:0000776">
    <property type="term" value="C:kinetochore"/>
    <property type="evidence" value="ECO:0007669"/>
    <property type="project" value="TreeGrafter"/>
</dbReference>
<evidence type="ECO:0000313" key="14">
    <source>
        <dbReference type="EnsemblMetazoa" id="AMIN004110-PA"/>
    </source>
</evidence>